<dbReference type="NCBIfam" id="NF011291">
    <property type="entry name" value="PRK14703.1"/>
    <property type="match status" value="1"/>
</dbReference>
<dbReference type="Gene3D" id="3.90.800.10">
    <property type="entry name" value="Glutamyl-tRNA Synthetase, Domain 3"/>
    <property type="match status" value="1"/>
</dbReference>
<dbReference type="GO" id="GO:0006424">
    <property type="term" value="P:glutamyl-tRNA aminoacylation"/>
    <property type="evidence" value="ECO:0007669"/>
    <property type="project" value="UniProtKB-UniRule"/>
</dbReference>
<evidence type="ECO:0000259" key="13">
    <source>
        <dbReference type="Pfam" id="PF20974"/>
    </source>
</evidence>
<evidence type="ECO:0000256" key="9">
    <source>
        <dbReference type="HAMAP-Rule" id="MF_00126"/>
    </source>
</evidence>
<evidence type="ECO:0000256" key="5">
    <source>
        <dbReference type="ARBA" id="ARBA00022840"/>
    </source>
</evidence>
<name>A0A1E5ANJ9_ALIFS</name>
<feature type="domain" description="Glutamyl/glutaminyl-tRNA synthetase class Ib catalytic" evidence="11">
    <location>
        <begin position="28"/>
        <end position="337"/>
    </location>
</feature>
<dbReference type="InterPro" id="IPR000924">
    <property type="entry name" value="Glu/Gln-tRNA-synth"/>
</dbReference>
<comment type="subcellular location">
    <subcellularLocation>
        <location evidence="9">Cytoplasm</location>
    </subcellularLocation>
</comment>
<dbReference type="SUPFAM" id="SSF50715">
    <property type="entry name" value="Ribosomal protein L25-like"/>
    <property type="match status" value="1"/>
</dbReference>
<evidence type="ECO:0000313" key="17">
    <source>
        <dbReference type="Proteomes" id="UP000435323"/>
    </source>
</evidence>
<dbReference type="RefSeq" id="WP_005418271.1">
    <property type="nucleotide sequence ID" value="NZ_BJTZ01000010.1"/>
</dbReference>
<dbReference type="EMBL" id="WOBO01000013">
    <property type="protein sequence ID" value="MUK45925.1"/>
    <property type="molecule type" value="Genomic_DNA"/>
</dbReference>
<dbReference type="OMA" id="TWCIYPM"/>
<dbReference type="HAMAP" id="MF_00126">
    <property type="entry name" value="Gln_tRNA_synth"/>
    <property type="match status" value="1"/>
</dbReference>
<accession>A0A1E5ANJ9</accession>
<dbReference type="EMBL" id="BJTZ01000010">
    <property type="protein sequence ID" value="GEK13909.1"/>
    <property type="molecule type" value="Genomic_DNA"/>
</dbReference>
<feature type="binding site" evidence="9">
    <location>
        <begin position="269"/>
        <end position="271"/>
    </location>
    <ligand>
        <name>ATP</name>
        <dbReference type="ChEBI" id="CHEBI:30616"/>
    </ligand>
</feature>
<dbReference type="InterPro" id="IPR004514">
    <property type="entry name" value="Gln-tRNA-synth"/>
</dbReference>
<organism evidence="15 17">
    <name type="scientific">Aliivibrio fischeri</name>
    <name type="common">Vibrio fischeri</name>
    <dbReference type="NCBI Taxonomy" id="668"/>
    <lineage>
        <taxon>Bacteria</taxon>
        <taxon>Pseudomonadati</taxon>
        <taxon>Pseudomonadota</taxon>
        <taxon>Gammaproteobacteria</taxon>
        <taxon>Vibrionales</taxon>
        <taxon>Vibrionaceae</taxon>
        <taxon>Aliivibrio</taxon>
    </lineage>
</organism>
<dbReference type="NCBIfam" id="TIGR00440">
    <property type="entry name" value="glnS"/>
    <property type="match status" value="1"/>
</dbReference>
<dbReference type="Pfam" id="PF20974">
    <property type="entry name" value="tRNA-synt_1c_C2"/>
    <property type="match status" value="1"/>
</dbReference>
<dbReference type="GO" id="GO:0004819">
    <property type="term" value="F:glutamine-tRNA ligase activity"/>
    <property type="evidence" value="ECO:0007669"/>
    <property type="project" value="UniProtKB-UniRule"/>
</dbReference>
<dbReference type="GO" id="GO:0006425">
    <property type="term" value="P:glutaminyl-tRNA aminoacylation"/>
    <property type="evidence" value="ECO:0007669"/>
    <property type="project" value="UniProtKB-UniRule"/>
</dbReference>
<dbReference type="FunFam" id="3.40.50.620:FF:000037">
    <property type="entry name" value="Glutamine--tRNA ligase cytoplasmic"/>
    <property type="match status" value="1"/>
</dbReference>
<dbReference type="Gene3D" id="1.10.1160.10">
    <property type="entry name" value="Glutamyl-trna Synthetase, Domain 2"/>
    <property type="match status" value="1"/>
</dbReference>
<dbReference type="Gene3D" id="2.40.240.10">
    <property type="entry name" value="Ribosomal Protein L25, Chain P"/>
    <property type="match status" value="2"/>
</dbReference>
<dbReference type="InterPro" id="IPR014729">
    <property type="entry name" value="Rossmann-like_a/b/a_fold"/>
</dbReference>
<feature type="domain" description="tRNA synthetases class I (E and Q) anti-codon binding" evidence="13">
    <location>
        <begin position="457"/>
        <end position="529"/>
    </location>
</feature>
<comment type="caution">
    <text evidence="9">Lacks conserved residue(s) required for the propagation of feature annotation.</text>
</comment>
<sequence>MSETETRPTNFIRQIIDEDLKSGKHSSVHTRFPPEPNGYLHIGHAKSICLNFGIAQDYQGQCNLRFDDTNPEKEDIEYVESIKNDVNWLGFQWSGDIQYSSNYFDKLYGYAVELIEKGLAYVDELTPEQMREYRGSLKEPGKNSPYRDRSVEENLALFEQMRDGKFKEGTICLRAKIDMASSFIVLRDPVIYRVRFATHHQTGDKWCIYPMYDFTHCISDALEGITHSICTLEFQDNRRLYDWVLENITIDCQPRQYEFSRLNLEYTVMSKRKLNQLVTEKLVNGWDDPRMPTVSGLRRRGFTSASIREFCKRIGVTKQENMIEFSSLESCIRDDLNESAPRAMAVLEPVKLVIENYEEGKVETLNIANHPNKPEMGTREVPFTREVYIEQDDFREEANKKYKRLVLGKEVRLRGAYVIQANRIEKDEAGNITTIFCSYDEDTLGKNPADGRKVKGVIHWVSADKALPAEIRLYDRLFTVPNPGAADDFAATINPESLVVKNGFVEPSLATAEAEVGYQFERTGYFCADNKDSSADALVFNRTVGLRDTWAG</sequence>
<dbReference type="InterPro" id="IPR020056">
    <property type="entry name" value="Rbsml_bL25/Gln-tRNA_synth_N"/>
</dbReference>
<keyword evidence="4 9" id="KW-0547">Nucleotide-binding</keyword>
<reference evidence="15 17" key="2">
    <citation type="submission" date="2019-11" db="EMBL/GenBank/DDBJ databases">
        <title>Using colonization assays and comparative genomics to discover symbiosis behaviors and factors in Vibrio fischeri.</title>
        <authorList>
            <person name="Bongrand C."/>
            <person name="Moriano-Gutierrez S."/>
            <person name="Arevalo P."/>
            <person name="Mcfall-Ngai M."/>
            <person name="Visick K."/>
            <person name="Polz M.F."/>
            <person name="Ruby E.G."/>
        </authorList>
    </citation>
    <scope>NUCLEOTIDE SEQUENCE [LARGE SCALE GENOMIC DNA]</scope>
    <source>
        <strain evidence="15">Emors.3.2</strain>
        <strain evidence="17">emors.3.2</strain>
    </source>
</reference>
<dbReference type="InterPro" id="IPR011035">
    <property type="entry name" value="Ribosomal_bL25/Gln-tRNA_synth"/>
</dbReference>
<dbReference type="CDD" id="cd00807">
    <property type="entry name" value="GlnRS_core"/>
    <property type="match status" value="1"/>
</dbReference>
<proteinExistence type="inferred from homology"/>
<dbReference type="FunFam" id="1.10.1160.10:FF:000001">
    <property type="entry name" value="Glutamine--tRNA ligase"/>
    <property type="match status" value="1"/>
</dbReference>
<dbReference type="SMR" id="A0A1E5ANJ9"/>
<evidence type="ECO:0000256" key="3">
    <source>
        <dbReference type="ARBA" id="ARBA00022598"/>
    </source>
</evidence>
<evidence type="ECO:0000259" key="11">
    <source>
        <dbReference type="Pfam" id="PF00749"/>
    </source>
</evidence>
<gene>
    <name evidence="9 15" type="primary">glnS</name>
    <name evidence="14" type="ORF">AFI02nite_19450</name>
    <name evidence="15" type="ORF">GNP77_11110</name>
</gene>
<dbReference type="SUPFAM" id="SSF52374">
    <property type="entry name" value="Nucleotidylyl transferase"/>
    <property type="match status" value="1"/>
</dbReference>
<evidence type="ECO:0000313" key="14">
    <source>
        <dbReference type="EMBL" id="GEK13909.1"/>
    </source>
</evidence>
<keyword evidence="7 9" id="KW-0030">Aminoacyl-tRNA synthetase</keyword>
<evidence type="ECO:0000256" key="6">
    <source>
        <dbReference type="ARBA" id="ARBA00022917"/>
    </source>
</evidence>
<reference evidence="14 16" key="1">
    <citation type="submission" date="2019-07" db="EMBL/GenBank/DDBJ databases">
        <title>Whole genome shotgun sequence of Aliivibrio fischeri NBRC 101058.</title>
        <authorList>
            <person name="Hosoyama A."/>
            <person name="Uohara A."/>
            <person name="Ohji S."/>
            <person name="Ichikawa N."/>
        </authorList>
    </citation>
    <scope>NUCLEOTIDE SEQUENCE [LARGE SCALE GENOMIC DNA]</scope>
    <source>
        <strain evidence="14 16">NBRC 101058</strain>
    </source>
</reference>
<keyword evidence="3 9" id="KW-0436">Ligase</keyword>
<dbReference type="FunFam" id="2.40.240.10:FF:000003">
    <property type="entry name" value="Glutamine--tRNA ligase"/>
    <property type="match status" value="1"/>
</dbReference>
<dbReference type="InterPro" id="IPR020059">
    <property type="entry name" value="Glu/Gln-tRNA-synth_Ib_codon-bd"/>
</dbReference>
<dbReference type="PANTHER" id="PTHR43097">
    <property type="entry name" value="GLUTAMINE-TRNA LIGASE"/>
    <property type="match status" value="1"/>
</dbReference>
<dbReference type="InterPro" id="IPR049437">
    <property type="entry name" value="tRNA-synt_1c_C2"/>
</dbReference>
<feature type="binding site" evidence="9">
    <location>
        <begin position="41"/>
        <end position="47"/>
    </location>
    <ligand>
        <name>ATP</name>
        <dbReference type="ChEBI" id="CHEBI:30616"/>
    </ligand>
</feature>
<feature type="domain" description="Glutamyl/glutaminyl-tRNA synthetase class Ib anti-codon binding" evidence="12">
    <location>
        <begin position="340"/>
        <end position="440"/>
    </location>
</feature>
<evidence type="ECO:0000256" key="4">
    <source>
        <dbReference type="ARBA" id="ARBA00022741"/>
    </source>
</evidence>
<evidence type="ECO:0000256" key="8">
    <source>
        <dbReference type="ARBA" id="ARBA00048270"/>
    </source>
</evidence>
<evidence type="ECO:0000313" key="15">
    <source>
        <dbReference type="EMBL" id="MUK45925.1"/>
    </source>
</evidence>
<keyword evidence="6 9" id="KW-0648">Protein biosynthesis</keyword>
<feature type="binding site" evidence="9">
    <location>
        <begin position="35"/>
        <end position="37"/>
    </location>
    <ligand>
        <name>ATP</name>
        <dbReference type="ChEBI" id="CHEBI:30616"/>
    </ligand>
</feature>
<evidence type="ECO:0000313" key="16">
    <source>
        <dbReference type="Proteomes" id="UP000321787"/>
    </source>
</evidence>
<dbReference type="PANTHER" id="PTHR43097:SF5">
    <property type="entry name" value="GLUTAMATE--TRNA LIGASE"/>
    <property type="match status" value="1"/>
</dbReference>
<dbReference type="InterPro" id="IPR020058">
    <property type="entry name" value="Glu/Gln-tRNA-synth_Ib_cat-dom"/>
</dbReference>
<dbReference type="Pfam" id="PF00749">
    <property type="entry name" value="tRNA-synt_1c"/>
    <property type="match status" value="1"/>
</dbReference>
<dbReference type="FunFam" id="3.90.800.10:FF:000001">
    <property type="entry name" value="Glutamine--tRNA ligase"/>
    <property type="match status" value="1"/>
</dbReference>
<evidence type="ECO:0000259" key="12">
    <source>
        <dbReference type="Pfam" id="PF03950"/>
    </source>
</evidence>
<dbReference type="PROSITE" id="PS00178">
    <property type="entry name" value="AA_TRNA_LIGASE_I"/>
    <property type="match status" value="1"/>
</dbReference>
<feature type="binding site" evidence="9">
    <location>
        <begin position="261"/>
        <end position="262"/>
    </location>
    <ligand>
        <name>ATP</name>
        <dbReference type="ChEBI" id="CHEBI:30616"/>
    </ligand>
</feature>
<dbReference type="InterPro" id="IPR001412">
    <property type="entry name" value="aa-tRNA-synth_I_CS"/>
</dbReference>
<dbReference type="InterPro" id="IPR050132">
    <property type="entry name" value="Gln/Glu-tRNA_Ligase"/>
</dbReference>
<dbReference type="Pfam" id="PF03950">
    <property type="entry name" value="tRNA-synt_1c_C"/>
    <property type="match status" value="1"/>
</dbReference>
<dbReference type="FunFam" id="2.40.240.10:FF:000001">
    <property type="entry name" value="Glutamine--tRNA ligase"/>
    <property type="match status" value="1"/>
</dbReference>
<comment type="catalytic activity">
    <reaction evidence="8 9">
        <text>tRNA(Gln) + L-glutamine + ATP = L-glutaminyl-tRNA(Gln) + AMP + diphosphate</text>
        <dbReference type="Rhea" id="RHEA:20121"/>
        <dbReference type="Rhea" id="RHEA-COMP:9662"/>
        <dbReference type="Rhea" id="RHEA-COMP:9681"/>
        <dbReference type="ChEBI" id="CHEBI:30616"/>
        <dbReference type="ChEBI" id="CHEBI:33019"/>
        <dbReference type="ChEBI" id="CHEBI:58359"/>
        <dbReference type="ChEBI" id="CHEBI:78442"/>
        <dbReference type="ChEBI" id="CHEBI:78521"/>
        <dbReference type="ChEBI" id="CHEBI:456215"/>
        <dbReference type="EC" id="6.1.1.18"/>
    </reaction>
</comment>
<comment type="caution">
    <text evidence="15">The sequence shown here is derived from an EMBL/GenBank/DDBJ whole genome shotgun (WGS) entry which is preliminary data.</text>
</comment>
<feature type="short sequence motif" description="'KMSKS' region" evidence="9">
    <location>
        <begin position="268"/>
        <end position="272"/>
    </location>
</feature>
<feature type="binding site" evidence="9">
    <location>
        <position position="231"/>
    </location>
    <ligand>
        <name>ATP</name>
        <dbReference type="ChEBI" id="CHEBI:30616"/>
    </ligand>
</feature>
<keyword evidence="5 9" id="KW-0067">ATP-binding</keyword>
<dbReference type="GO" id="GO:0005829">
    <property type="term" value="C:cytosol"/>
    <property type="evidence" value="ECO:0007669"/>
    <property type="project" value="TreeGrafter"/>
</dbReference>
<keyword evidence="2 9" id="KW-0963">Cytoplasm</keyword>
<evidence type="ECO:0000256" key="10">
    <source>
        <dbReference type="RuleBase" id="RU363037"/>
    </source>
</evidence>
<feature type="binding site" evidence="9">
    <location>
        <position position="67"/>
    </location>
    <ligand>
        <name>L-glutamine</name>
        <dbReference type="ChEBI" id="CHEBI:58359"/>
    </ligand>
</feature>
<dbReference type="Proteomes" id="UP000435323">
    <property type="component" value="Unassembled WGS sequence"/>
</dbReference>
<evidence type="ECO:0000256" key="7">
    <source>
        <dbReference type="ARBA" id="ARBA00023146"/>
    </source>
</evidence>
<dbReference type="GeneID" id="54163477"/>
<dbReference type="InterPro" id="IPR022861">
    <property type="entry name" value="Gln_tRNA_ligase_bac"/>
</dbReference>
<dbReference type="PRINTS" id="PR00987">
    <property type="entry name" value="TRNASYNTHGLU"/>
</dbReference>
<protein>
    <recommendedName>
        <fullName evidence="9">Glutamine--tRNA ligase</fullName>
        <ecNumber evidence="9">6.1.1.18</ecNumber>
    </recommendedName>
    <alternativeName>
        <fullName evidence="9">Glutaminyl-tRNA synthetase</fullName>
        <shortName evidence="9">GlnRS</shortName>
    </alternativeName>
</protein>
<evidence type="ECO:0000256" key="1">
    <source>
        <dbReference type="ARBA" id="ARBA00005594"/>
    </source>
</evidence>
<comment type="similarity">
    <text evidence="1 9 10">Belongs to the class-I aminoacyl-tRNA synthetase family.</text>
</comment>
<dbReference type="Proteomes" id="UP000321787">
    <property type="component" value="Unassembled WGS sequence"/>
</dbReference>
<feature type="short sequence motif" description="'HIGH' region" evidence="9">
    <location>
        <begin position="34"/>
        <end position="44"/>
    </location>
</feature>
<dbReference type="Gene3D" id="3.40.50.620">
    <property type="entry name" value="HUPs"/>
    <property type="match status" value="1"/>
</dbReference>
<comment type="subunit">
    <text evidence="9">Monomer.</text>
</comment>
<dbReference type="AlphaFoldDB" id="A0A1E5ANJ9"/>
<evidence type="ECO:0000256" key="2">
    <source>
        <dbReference type="ARBA" id="ARBA00022490"/>
    </source>
</evidence>
<dbReference type="GO" id="GO:0005524">
    <property type="term" value="F:ATP binding"/>
    <property type="evidence" value="ECO:0007669"/>
    <property type="project" value="UniProtKB-UniRule"/>
</dbReference>
<dbReference type="EC" id="6.1.1.18" evidence="9"/>
<dbReference type="InterPro" id="IPR020061">
    <property type="entry name" value="Glu_tRNA_lig_a-bdl"/>
</dbReference>
<feature type="binding site" evidence="9">
    <location>
        <position position="212"/>
    </location>
    <ligand>
        <name>L-glutamine</name>
        <dbReference type="ChEBI" id="CHEBI:58359"/>
    </ligand>
</feature>